<dbReference type="Pfam" id="PF00275">
    <property type="entry name" value="EPSP_synthase"/>
    <property type="match status" value="1"/>
</dbReference>
<dbReference type="InterPro" id="IPR013792">
    <property type="entry name" value="RNA3'P_cycl/enolpyr_Trfase_a/b"/>
</dbReference>
<evidence type="ECO:0000259" key="13">
    <source>
        <dbReference type="Pfam" id="PF00275"/>
    </source>
</evidence>
<evidence type="ECO:0000256" key="2">
    <source>
        <dbReference type="ARBA" id="ARBA00004752"/>
    </source>
</evidence>
<evidence type="ECO:0000256" key="1">
    <source>
        <dbReference type="ARBA" id="ARBA00004496"/>
    </source>
</evidence>
<keyword evidence="9 12" id="KW-0961">Cell wall biogenesis/degradation</keyword>
<comment type="catalytic activity">
    <reaction evidence="11 12">
        <text>phosphoenolpyruvate + UDP-N-acetyl-alpha-D-glucosamine = UDP-N-acetyl-3-O-(1-carboxyvinyl)-alpha-D-glucosamine + phosphate</text>
        <dbReference type="Rhea" id="RHEA:18681"/>
        <dbReference type="ChEBI" id="CHEBI:43474"/>
        <dbReference type="ChEBI" id="CHEBI:57705"/>
        <dbReference type="ChEBI" id="CHEBI:58702"/>
        <dbReference type="ChEBI" id="CHEBI:68483"/>
        <dbReference type="EC" id="2.5.1.7"/>
    </reaction>
</comment>
<dbReference type="HAMAP" id="MF_00111">
    <property type="entry name" value="MurA"/>
    <property type="match status" value="1"/>
</dbReference>
<evidence type="ECO:0000256" key="9">
    <source>
        <dbReference type="ARBA" id="ARBA00023316"/>
    </source>
</evidence>
<dbReference type="EC" id="2.5.1.7" evidence="12"/>
<evidence type="ECO:0000256" key="12">
    <source>
        <dbReference type="HAMAP-Rule" id="MF_00111"/>
    </source>
</evidence>
<dbReference type="NCBIfam" id="NF006873">
    <property type="entry name" value="PRK09369.1"/>
    <property type="match status" value="1"/>
</dbReference>
<dbReference type="InterPro" id="IPR036968">
    <property type="entry name" value="Enolpyruvate_Tfrase_sf"/>
</dbReference>
<dbReference type="GO" id="GO:0071555">
    <property type="term" value="P:cell wall organization"/>
    <property type="evidence" value="ECO:0007669"/>
    <property type="project" value="UniProtKB-KW"/>
</dbReference>
<keyword evidence="8 12" id="KW-0131">Cell cycle</keyword>
<comment type="caution">
    <text evidence="12">Lacks conserved residue(s) required for the propagation of feature annotation.</text>
</comment>
<evidence type="ECO:0000313" key="14">
    <source>
        <dbReference type="EMBL" id="HIY61080.1"/>
    </source>
</evidence>
<feature type="binding site" evidence="12">
    <location>
        <begin position="121"/>
        <end position="125"/>
    </location>
    <ligand>
        <name>UDP-N-acetyl-alpha-D-glucosamine</name>
        <dbReference type="ChEBI" id="CHEBI:57705"/>
    </ligand>
</feature>
<keyword evidence="12" id="KW-0670">Pyruvate</keyword>
<evidence type="ECO:0000256" key="5">
    <source>
        <dbReference type="ARBA" id="ARBA00022679"/>
    </source>
</evidence>
<keyword evidence="6 12" id="KW-0133">Cell shape</keyword>
<dbReference type="Proteomes" id="UP000824007">
    <property type="component" value="Unassembled WGS sequence"/>
</dbReference>
<reference evidence="14" key="1">
    <citation type="journal article" date="2021" name="PeerJ">
        <title>Extensive microbial diversity within the chicken gut microbiome revealed by metagenomics and culture.</title>
        <authorList>
            <person name="Gilroy R."/>
            <person name="Ravi A."/>
            <person name="Getino M."/>
            <person name="Pursley I."/>
            <person name="Horton D.L."/>
            <person name="Alikhan N.F."/>
            <person name="Baker D."/>
            <person name="Gharbi K."/>
            <person name="Hall N."/>
            <person name="Watson M."/>
            <person name="Adriaenssens E.M."/>
            <person name="Foster-Nyarko E."/>
            <person name="Jarju S."/>
            <person name="Secka A."/>
            <person name="Antonio M."/>
            <person name="Oren A."/>
            <person name="Chaudhuri R.R."/>
            <person name="La Ragione R."/>
            <person name="Hildebrand F."/>
            <person name="Pallen M.J."/>
        </authorList>
    </citation>
    <scope>NUCLEOTIDE SEQUENCE</scope>
    <source>
        <strain evidence="14">ChiSxjej3B15-24422</strain>
    </source>
</reference>
<sequence>MKSVYIRGNASLYGEVTIQGSKNAALPIMAAALLVPGMCVLRNCPRISDVDHMCRILTSVGCRIDRRGRQIGIDAAALTDSRLPEEYVTRMRSSIMLMGPLLGRIGEVTLSHPGGCVIGDRPIDLHVKALSAMGAVCRDDGRQLCAVSRGLRGTAVRLAYPSVGATENVIMAAVLADGATLLENCAQEPEIFWLCDFLSHCGASIEQRGPGRLLICGRRRLHPCVYTIPPDRIVAGTYLCACLAAGGEIFLKGAPAGENDALEKTALRMGAVLRRTGTGLAVKRAGPLRSPGRVETGSFPAFPTDLQSPLLAALTQAEGESGLKETVFNGRFGVVKELNRMGAGIVVKKDTALVPGGRRLTGERVRASELRGGAALVIAGLCAEGDTLVENRSYVDRGYEDICRDLRFLGACVQDG</sequence>
<evidence type="ECO:0000256" key="8">
    <source>
        <dbReference type="ARBA" id="ARBA00023306"/>
    </source>
</evidence>
<dbReference type="GO" id="GO:0019277">
    <property type="term" value="P:UDP-N-acetylgalactosamine biosynthetic process"/>
    <property type="evidence" value="ECO:0007669"/>
    <property type="project" value="InterPro"/>
</dbReference>
<comment type="caution">
    <text evidence="14">The sequence shown here is derived from an EMBL/GenBank/DDBJ whole genome shotgun (WGS) entry which is preliminary data.</text>
</comment>
<feature type="domain" description="Enolpyruvate transferase" evidence="13">
    <location>
        <begin position="7"/>
        <end position="405"/>
    </location>
</feature>
<evidence type="ECO:0000256" key="11">
    <source>
        <dbReference type="ARBA" id="ARBA00047527"/>
    </source>
</evidence>
<dbReference type="InterPro" id="IPR001986">
    <property type="entry name" value="Enolpyruvate_Tfrase_dom"/>
</dbReference>
<evidence type="ECO:0000313" key="15">
    <source>
        <dbReference type="Proteomes" id="UP000824007"/>
    </source>
</evidence>
<keyword evidence="3 12" id="KW-0963">Cytoplasm</keyword>
<keyword evidence="4 12" id="KW-0132">Cell division</keyword>
<dbReference type="Gene3D" id="3.65.10.10">
    <property type="entry name" value="Enolpyruvate transferase domain"/>
    <property type="match status" value="2"/>
</dbReference>
<dbReference type="AlphaFoldDB" id="A0A9D1YQB2"/>
<comment type="function">
    <text evidence="12">Cell wall formation. Adds enolpyruvyl to UDP-N-acetylglucosamine.</text>
</comment>
<protein>
    <recommendedName>
        <fullName evidence="12">UDP-N-acetylglucosamine 1-carboxyvinyltransferase</fullName>
        <ecNumber evidence="12">2.5.1.7</ecNumber>
    </recommendedName>
    <alternativeName>
        <fullName evidence="12">Enoylpyruvate transferase</fullName>
    </alternativeName>
    <alternativeName>
        <fullName evidence="12">UDP-N-acetylglucosamine enolpyruvyl transferase</fullName>
        <shortName evidence="12">EPT</shortName>
    </alternativeName>
</protein>
<keyword evidence="7 12" id="KW-0573">Peptidoglycan synthesis</keyword>
<dbReference type="EMBL" id="DXDD01000129">
    <property type="protein sequence ID" value="HIY61080.1"/>
    <property type="molecule type" value="Genomic_DNA"/>
</dbReference>
<evidence type="ECO:0000256" key="6">
    <source>
        <dbReference type="ARBA" id="ARBA00022960"/>
    </source>
</evidence>
<proteinExistence type="inferred from homology"/>
<feature type="active site" description="Proton donor" evidence="12">
    <location>
        <position position="116"/>
    </location>
</feature>
<dbReference type="GO" id="GO:0009252">
    <property type="term" value="P:peptidoglycan biosynthetic process"/>
    <property type="evidence" value="ECO:0007669"/>
    <property type="project" value="UniProtKB-UniRule"/>
</dbReference>
<evidence type="ECO:0000256" key="3">
    <source>
        <dbReference type="ARBA" id="ARBA00022490"/>
    </source>
</evidence>
<evidence type="ECO:0000256" key="10">
    <source>
        <dbReference type="ARBA" id="ARBA00038367"/>
    </source>
</evidence>
<dbReference type="InterPro" id="IPR050068">
    <property type="entry name" value="MurA_subfamily"/>
</dbReference>
<dbReference type="PANTHER" id="PTHR43783:SF1">
    <property type="entry name" value="UDP-N-ACETYLGLUCOSAMINE 1-CARBOXYVINYLTRANSFERASE"/>
    <property type="match status" value="1"/>
</dbReference>
<evidence type="ECO:0000256" key="7">
    <source>
        <dbReference type="ARBA" id="ARBA00022984"/>
    </source>
</evidence>
<feature type="modified residue" description="2-(S-cysteinyl)pyruvic acid O-phosphothioketal" evidence="12">
    <location>
        <position position="116"/>
    </location>
</feature>
<comment type="subcellular location">
    <subcellularLocation>
        <location evidence="1 12">Cytoplasm</location>
    </subcellularLocation>
</comment>
<dbReference type="GO" id="GO:0051301">
    <property type="term" value="P:cell division"/>
    <property type="evidence" value="ECO:0007669"/>
    <property type="project" value="UniProtKB-KW"/>
</dbReference>
<feature type="binding site" evidence="12">
    <location>
        <position position="305"/>
    </location>
    <ligand>
        <name>UDP-N-acetyl-alpha-D-glucosamine</name>
        <dbReference type="ChEBI" id="CHEBI:57705"/>
    </ligand>
</feature>
<comment type="pathway">
    <text evidence="2 12">Cell wall biogenesis; peptidoglycan biosynthesis.</text>
</comment>
<feature type="binding site" evidence="12">
    <location>
        <position position="92"/>
    </location>
    <ligand>
        <name>UDP-N-acetyl-alpha-D-glucosamine</name>
        <dbReference type="ChEBI" id="CHEBI:57705"/>
    </ligand>
</feature>
<evidence type="ECO:0000256" key="4">
    <source>
        <dbReference type="ARBA" id="ARBA00022618"/>
    </source>
</evidence>
<dbReference type="CDD" id="cd01555">
    <property type="entry name" value="UdpNAET"/>
    <property type="match status" value="1"/>
</dbReference>
<dbReference type="SUPFAM" id="SSF55205">
    <property type="entry name" value="EPT/RTPC-like"/>
    <property type="match status" value="1"/>
</dbReference>
<feature type="binding site" evidence="12">
    <location>
        <begin position="22"/>
        <end position="23"/>
    </location>
    <ligand>
        <name>phosphoenolpyruvate</name>
        <dbReference type="ChEBI" id="CHEBI:58702"/>
    </ligand>
</feature>
<comment type="similarity">
    <text evidence="10 12">Belongs to the EPSP synthase family. MurA subfamily.</text>
</comment>
<reference evidence="14" key="2">
    <citation type="submission" date="2021-04" db="EMBL/GenBank/DDBJ databases">
        <authorList>
            <person name="Gilroy R."/>
        </authorList>
    </citation>
    <scope>NUCLEOTIDE SEQUENCE</scope>
    <source>
        <strain evidence="14">ChiSxjej3B15-24422</strain>
    </source>
</reference>
<keyword evidence="5 12" id="KW-0808">Transferase</keyword>
<name>A0A9D1YQB2_9FIRM</name>
<dbReference type="PANTHER" id="PTHR43783">
    <property type="entry name" value="UDP-N-ACETYLGLUCOSAMINE 1-CARBOXYVINYLTRANSFERASE"/>
    <property type="match status" value="1"/>
</dbReference>
<dbReference type="GO" id="GO:0008760">
    <property type="term" value="F:UDP-N-acetylglucosamine 1-carboxyvinyltransferase activity"/>
    <property type="evidence" value="ECO:0007669"/>
    <property type="project" value="UniProtKB-UniRule"/>
</dbReference>
<feature type="binding site" evidence="12">
    <location>
        <position position="327"/>
    </location>
    <ligand>
        <name>UDP-N-acetyl-alpha-D-glucosamine</name>
        <dbReference type="ChEBI" id="CHEBI:57705"/>
    </ligand>
</feature>
<accession>A0A9D1YQB2</accession>
<gene>
    <name evidence="12 14" type="primary">murA</name>
    <name evidence="14" type="ORF">H9831_10460</name>
</gene>
<dbReference type="NCBIfam" id="TIGR01072">
    <property type="entry name" value="murA"/>
    <property type="match status" value="1"/>
</dbReference>
<dbReference type="GO" id="GO:0008360">
    <property type="term" value="P:regulation of cell shape"/>
    <property type="evidence" value="ECO:0007669"/>
    <property type="project" value="UniProtKB-KW"/>
</dbReference>
<dbReference type="InterPro" id="IPR005750">
    <property type="entry name" value="UDP_GlcNAc_COvinyl_MurA"/>
</dbReference>
<organism evidence="14 15">
    <name type="scientific">Candidatus Eisenbergiella pullistercoris</name>
    <dbReference type="NCBI Taxonomy" id="2838555"/>
    <lineage>
        <taxon>Bacteria</taxon>
        <taxon>Bacillati</taxon>
        <taxon>Bacillota</taxon>
        <taxon>Clostridia</taxon>
        <taxon>Lachnospirales</taxon>
        <taxon>Lachnospiraceae</taxon>
        <taxon>Eisenbergiella</taxon>
    </lineage>
</organism>
<dbReference type="GO" id="GO:0005737">
    <property type="term" value="C:cytoplasm"/>
    <property type="evidence" value="ECO:0007669"/>
    <property type="project" value="UniProtKB-SubCell"/>
</dbReference>